<evidence type="ECO:0000313" key="1">
    <source>
        <dbReference type="Proteomes" id="UP000790787"/>
    </source>
</evidence>
<name>A0AC58UCR0_TOBAC</name>
<sequence length="223" mass="25435">MRNINEARFPKPIRSDPSQRDLNLWCEYHGTHGHRTGDCRNLRKEVATLLKNGHLREFNGVTFSAAKKTKISVTHNKRLREVTEDDITFMEEDADGLVIPHNDALESQPTSSDGECWSKKKLTGSIIPTTKLLVRFNLTNVTTQVEILLATNTKGLIKTNLLEVVDGDMGYNIILVRLWIHEMKVVPSTYHQLLKFPTPEGIKADKRRPTSSKGDERSNYFHQ</sequence>
<keyword evidence="1" id="KW-1185">Reference proteome</keyword>
<proteinExistence type="predicted"/>
<organism evidence="1 2">
    <name type="scientific">Nicotiana tabacum</name>
    <name type="common">Common tobacco</name>
    <dbReference type="NCBI Taxonomy" id="4097"/>
    <lineage>
        <taxon>Eukaryota</taxon>
        <taxon>Viridiplantae</taxon>
        <taxon>Streptophyta</taxon>
        <taxon>Embryophyta</taxon>
        <taxon>Tracheophyta</taxon>
        <taxon>Spermatophyta</taxon>
        <taxon>Magnoliopsida</taxon>
        <taxon>eudicotyledons</taxon>
        <taxon>Gunneridae</taxon>
        <taxon>Pentapetalae</taxon>
        <taxon>asterids</taxon>
        <taxon>lamiids</taxon>
        <taxon>Solanales</taxon>
        <taxon>Solanaceae</taxon>
        <taxon>Nicotianoideae</taxon>
        <taxon>Nicotianeae</taxon>
        <taxon>Nicotiana</taxon>
    </lineage>
</organism>
<evidence type="ECO:0000313" key="2">
    <source>
        <dbReference type="RefSeq" id="XP_075107029.1"/>
    </source>
</evidence>
<reference evidence="1" key="1">
    <citation type="journal article" date="2014" name="Nat. Commun.">
        <title>The tobacco genome sequence and its comparison with those of tomato and potato.</title>
        <authorList>
            <person name="Sierro N."/>
            <person name="Battey J.N."/>
            <person name="Ouadi S."/>
            <person name="Bakaher N."/>
            <person name="Bovet L."/>
            <person name="Willig A."/>
            <person name="Goepfert S."/>
            <person name="Peitsch M.C."/>
            <person name="Ivanov N.V."/>
        </authorList>
    </citation>
    <scope>NUCLEOTIDE SEQUENCE [LARGE SCALE GENOMIC DNA]</scope>
</reference>
<dbReference type="Proteomes" id="UP000790787">
    <property type="component" value="Chromosome 4"/>
</dbReference>
<gene>
    <name evidence="2" type="primary">LOC142180011</name>
</gene>
<reference evidence="2" key="2">
    <citation type="submission" date="2025-08" db="UniProtKB">
        <authorList>
            <consortium name="RefSeq"/>
        </authorList>
    </citation>
    <scope>IDENTIFICATION</scope>
    <source>
        <tissue evidence="2">Leaf</tissue>
    </source>
</reference>
<dbReference type="RefSeq" id="XP_075107029.1">
    <property type="nucleotide sequence ID" value="XM_075250928.1"/>
</dbReference>
<accession>A0AC58UCR0</accession>
<protein>
    <submittedName>
        <fullName evidence="2">Uncharacterized protein LOC142180011</fullName>
    </submittedName>
</protein>